<gene>
    <name evidence="1" type="ORF">Pylas_080</name>
</gene>
<evidence type="ECO:0000313" key="1">
    <source>
        <dbReference type="EMBL" id="AYP69334.1"/>
    </source>
</evidence>
<evidence type="ECO:0000313" key="2">
    <source>
        <dbReference type="Proteomes" id="UP000278488"/>
    </source>
</evidence>
<organism evidence="1 2">
    <name type="scientific">Klebsiella phage Pylas</name>
    <dbReference type="NCBI Taxonomy" id="2419682"/>
    <lineage>
        <taxon>Viruses</taxon>
        <taxon>Duplodnaviria</taxon>
        <taxon>Heunggongvirae</taxon>
        <taxon>Uroviricota</taxon>
        <taxon>Caudoviricetes</taxon>
        <taxon>Schitoviridae</taxon>
        <taxon>Humphriesvirinae</taxon>
        <taxon>Pylasvirus</taxon>
        <taxon>Pylasvirus pylas</taxon>
    </lineage>
</organism>
<keyword evidence="2" id="KW-1185">Reference proteome</keyword>
<protein>
    <submittedName>
        <fullName evidence="1">Uncharacterized protein</fullName>
    </submittedName>
</protein>
<sequence>MNAQLVEIQCRLGALQAELEAMKIANLRRLSDNYSEAYDEEAFFYVASQMEALAQRAVEISHEG</sequence>
<reference evidence="2" key="1">
    <citation type="submission" date="2018-09" db="EMBL/GenBank/DDBJ databases">
        <title>Complete genome of Klebsiella pneumoniae phage Pylas.</title>
        <authorList>
            <person name="Powell J.E."/>
            <person name="Lessor L."/>
            <person name="O'Leary C.J."/>
            <person name="Liu M."/>
        </authorList>
    </citation>
    <scope>NUCLEOTIDE SEQUENCE [LARGE SCALE GENOMIC DNA]</scope>
</reference>
<accession>A0A3G3BYN3</accession>
<proteinExistence type="predicted"/>
<dbReference type="EMBL" id="MH899585">
    <property type="protein sequence ID" value="AYP69334.1"/>
    <property type="molecule type" value="Genomic_DNA"/>
</dbReference>
<dbReference type="Proteomes" id="UP000278488">
    <property type="component" value="Segment"/>
</dbReference>
<name>A0A3G3BYN3_9CAUD</name>